<comment type="caution">
    <text evidence="2">The sequence shown here is derived from an EMBL/GenBank/DDBJ whole genome shotgun (WGS) entry which is preliminary data.</text>
</comment>
<dbReference type="EMBL" id="JAPFFF010000021">
    <property type="protein sequence ID" value="KAK8854037.1"/>
    <property type="molecule type" value="Genomic_DNA"/>
</dbReference>
<dbReference type="PANTHER" id="PTHR14237:SF80">
    <property type="entry name" value="MOLYBDENUM COFACTOR SULFURASE"/>
    <property type="match status" value="1"/>
</dbReference>
<sequence>MSFYKLFGFPNLGALIVKTSKISGTVVMAACGKDFALLQPRGCSRFEDGTIPFLSIIALHEGFKKLNEIGIENISCHSWCVTRELYLRLNMIRHSNGRPVVKIYGNHANDDYKIQGPIVTLNSLNDKGGYIGYNEVMTSAAKENINIRVGCFCNPGACTRAININDDQVEEYYNNKSSCHDSIDIIDGVPLGAVRISLGAYTTLEDIEIFARFVEKYFVDK</sequence>
<keyword evidence="3" id="KW-1185">Reference proteome</keyword>
<dbReference type="Proteomes" id="UP001470230">
    <property type="component" value="Unassembled WGS sequence"/>
</dbReference>
<name>A0ABR2HXK1_9EUKA</name>
<dbReference type="InterPro" id="IPR015422">
    <property type="entry name" value="PyrdxlP-dep_Trfase_small"/>
</dbReference>
<gene>
    <name evidence="2" type="ORF">M9Y10_016587</name>
</gene>
<dbReference type="InterPro" id="IPR000192">
    <property type="entry name" value="Aminotrans_V_dom"/>
</dbReference>
<evidence type="ECO:0000259" key="1">
    <source>
        <dbReference type="Pfam" id="PF00266"/>
    </source>
</evidence>
<reference evidence="2 3" key="1">
    <citation type="submission" date="2024-04" db="EMBL/GenBank/DDBJ databases">
        <title>Tritrichomonas musculus Genome.</title>
        <authorList>
            <person name="Alves-Ferreira E."/>
            <person name="Grigg M."/>
            <person name="Lorenzi H."/>
            <person name="Galac M."/>
        </authorList>
    </citation>
    <scope>NUCLEOTIDE SEQUENCE [LARGE SCALE GENOMIC DNA]</scope>
    <source>
        <strain evidence="2 3">EAF2021</strain>
    </source>
</reference>
<accession>A0ABR2HXK1</accession>
<protein>
    <recommendedName>
        <fullName evidence="1">Aminotransferase class V domain-containing protein</fullName>
    </recommendedName>
</protein>
<organism evidence="2 3">
    <name type="scientific">Tritrichomonas musculus</name>
    <dbReference type="NCBI Taxonomy" id="1915356"/>
    <lineage>
        <taxon>Eukaryota</taxon>
        <taxon>Metamonada</taxon>
        <taxon>Parabasalia</taxon>
        <taxon>Tritrichomonadida</taxon>
        <taxon>Tritrichomonadidae</taxon>
        <taxon>Tritrichomonas</taxon>
    </lineage>
</organism>
<dbReference type="SUPFAM" id="SSF53383">
    <property type="entry name" value="PLP-dependent transferases"/>
    <property type="match status" value="1"/>
</dbReference>
<dbReference type="InterPro" id="IPR015424">
    <property type="entry name" value="PyrdxlP-dep_Trfase"/>
</dbReference>
<evidence type="ECO:0000313" key="2">
    <source>
        <dbReference type="EMBL" id="KAK8854037.1"/>
    </source>
</evidence>
<dbReference type="Gene3D" id="3.90.1150.10">
    <property type="entry name" value="Aspartate Aminotransferase, domain 1"/>
    <property type="match status" value="1"/>
</dbReference>
<evidence type="ECO:0000313" key="3">
    <source>
        <dbReference type="Proteomes" id="UP001470230"/>
    </source>
</evidence>
<dbReference type="PANTHER" id="PTHR14237">
    <property type="entry name" value="MOLYBDOPTERIN COFACTOR SULFURASE MOSC"/>
    <property type="match status" value="1"/>
</dbReference>
<dbReference type="Pfam" id="PF00266">
    <property type="entry name" value="Aminotran_5"/>
    <property type="match status" value="1"/>
</dbReference>
<proteinExistence type="predicted"/>
<feature type="domain" description="Aminotransferase class V" evidence="1">
    <location>
        <begin position="5"/>
        <end position="210"/>
    </location>
</feature>